<gene>
    <name evidence="1" type="ORF">CZ814_02442</name>
</gene>
<evidence type="ECO:0000313" key="2">
    <source>
        <dbReference type="Proteomes" id="UP000191116"/>
    </source>
</evidence>
<dbReference type="RefSeq" id="WP_080175214.1">
    <property type="nucleotide sequence ID" value="NZ_AP024854.1"/>
</dbReference>
<name>A0A1T4TT47_9GAMM</name>
<sequence>MLRSWLSFIVHSMLIITVLTNTVYAHTTIIAPAPITHCSSDNNDSCCDNPQSITNNTLTSYCDDDCNGNDCSSQHQSQPALLSSFSFQSIDHRETPISALGHSPRYYHEPLLKPPMA</sequence>
<evidence type="ECO:0000313" key="1">
    <source>
        <dbReference type="EMBL" id="SKA43359.1"/>
    </source>
</evidence>
<protein>
    <submittedName>
        <fullName evidence="1">Uncharacterized protein</fullName>
    </submittedName>
</protein>
<dbReference type="OrthoDB" id="5829506at2"/>
<accession>A0A1T4TT47</accession>
<dbReference type="Proteomes" id="UP000191116">
    <property type="component" value="Unassembled WGS sequence"/>
</dbReference>
<dbReference type="AlphaFoldDB" id="A0A1T4TT47"/>
<reference evidence="1 2" key="1">
    <citation type="submission" date="2017-02" db="EMBL/GenBank/DDBJ databases">
        <authorList>
            <person name="Peterson S.W."/>
        </authorList>
    </citation>
    <scope>NUCLEOTIDE SEQUENCE [LARGE SCALE GENOMIC DNA]</scope>
    <source>
        <strain evidence="1 2">CECT 9189</strain>
    </source>
</reference>
<organism evidence="1 2">
    <name type="scientific">Photobacterium toruni</name>
    <dbReference type="NCBI Taxonomy" id="1935446"/>
    <lineage>
        <taxon>Bacteria</taxon>
        <taxon>Pseudomonadati</taxon>
        <taxon>Pseudomonadota</taxon>
        <taxon>Gammaproteobacteria</taxon>
        <taxon>Vibrionales</taxon>
        <taxon>Vibrionaceae</taxon>
        <taxon>Photobacterium</taxon>
    </lineage>
</organism>
<dbReference type="EMBL" id="FUWP01000013">
    <property type="protein sequence ID" value="SKA43359.1"/>
    <property type="molecule type" value="Genomic_DNA"/>
</dbReference>
<proteinExistence type="predicted"/>